<organism evidence="1 2">
    <name type="scientific">Naganishia cerealis</name>
    <dbReference type="NCBI Taxonomy" id="610337"/>
    <lineage>
        <taxon>Eukaryota</taxon>
        <taxon>Fungi</taxon>
        <taxon>Dikarya</taxon>
        <taxon>Basidiomycota</taxon>
        <taxon>Agaricomycotina</taxon>
        <taxon>Tremellomycetes</taxon>
        <taxon>Filobasidiales</taxon>
        <taxon>Filobasidiaceae</taxon>
        <taxon>Naganishia</taxon>
    </lineage>
</organism>
<reference evidence="1" key="1">
    <citation type="submission" date="2023-04" db="EMBL/GenBank/DDBJ databases">
        <title>Draft Genome sequencing of Naganishia species isolated from polar environments using Oxford Nanopore Technology.</title>
        <authorList>
            <person name="Leo P."/>
            <person name="Venkateswaran K."/>
        </authorList>
    </citation>
    <scope>NUCLEOTIDE SEQUENCE</scope>
    <source>
        <strain evidence="1">MNA-CCFEE 5261</strain>
    </source>
</reference>
<evidence type="ECO:0000313" key="2">
    <source>
        <dbReference type="Proteomes" id="UP001241377"/>
    </source>
</evidence>
<protein>
    <submittedName>
        <fullName evidence="1">Uncharacterized protein</fullName>
    </submittedName>
</protein>
<sequence length="123" mass="13336">MMSTHTTNSNNAMAPVDTHDTARTAAMQPEPVVNEKRGIFGRRHHQQPGGATAPVDARSQSTAAAQGPYGHNFKFGRWLKLNLLDLITFAAMGAIGLGVYEADPAPTRNFPVFNNNSEVVYPE</sequence>
<dbReference type="EMBL" id="JASBWR010000008">
    <property type="protein sequence ID" value="KAJ9111359.1"/>
    <property type="molecule type" value="Genomic_DNA"/>
</dbReference>
<evidence type="ECO:0000313" key="1">
    <source>
        <dbReference type="EMBL" id="KAJ9111359.1"/>
    </source>
</evidence>
<gene>
    <name evidence="1" type="ORF">QFC19_001127</name>
</gene>
<comment type="caution">
    <text evidence="1">The sequence shown here is derived from an EMBL/GenBank/DDBJ whole genome shotgun (WGS) entry which is preliminary data.</text>
</comment>
<accession>A0ACC2WJM0</accession>
<name>A0ACC2WJM0_9TREE</name>
<dbReference type="Proteomes" id="UP001241377">
    <property type="component" value="Unassembled WGS sequence"/>
</dbReference>
<proteinExistence type="predicted"/>
<keyword evidence="2" id="KW-1185">Reference proteome</keyword>